<sequence>MKKDKKFIVPADGFCAKTFKVISPPVLGENALGCDLKLPFGFWNDDLIWESFMSDDIEIILGIPCSSSSRQDSLIWHFEKFGFFSVKSAYHLDCSLLEGSSTSGTGLGSSDHGGSIFVD</sequence>
<accession>A0AAE0B7N9</accession>
<dbReference type="Proteomes" id="UP001281410">
    <property type="component" value="Unassembled WGS sequence"/>
</dbReference>
<keyword evidence="2" id="KW-1185">Reference proteome</keyword>
<evidence type="ECO:0000313" key="1">
    <source>
        <dbReference type="EMBL" id="KAK3230810.1"/>
    </source>
</evidence>
<dbReference type="AlphaFoldDB" id="A0AAE0B7N9"/>
<proteinExistence type="predicted"/>
<reference evidence="1" key="1">
    <citation type="journal article" date="2023" name="Plant J.">
        <title>Genome sequences and population genomics provide insights into the demographic history, inbreeding, and mutation load of two 'living fossil' tree species of Dipteronia.</title>
        <authorList>
            <person name="Feng Y."/>
            <person name="Comes H.P."/>
            <person name="Chen J."/>
            <person name="Zhu S."/>
            <person name="Lu R."/>
            <person name="Zhang X."/>
            <person name="Li P."/>
            <person name="Qiu J."/>
            <person name="Olsen K.M."/>
            <person name="Qiu Y."/>
        </authorList>
    </citation>
    <scope>NUCLEOTIDE SEQUENCE</scope>
    <source>
        <strain evidence="1">NBL</strain>
    </source>
</reference>
<evidence type="ECO:0000313" key="2">
    <source>
        <dbReference type="Proteomes" id="UP001281410"/>
    </source>
</evidence>
<organism evidence="1 2">
    <name type="scientific">Dipteronia sinensis</name>
    <dbReference type="NCBI Taxonomy" id="43782"/>
    <lineage>
        <taxon>Eukaryota</taxon>
        <taxon>Viridiplantae</taxon>
        <taxon>Streptophyta</taxon>
        <taxon>Embryophyta</taxon>
        <taxon>Tracheophyta</taxon>
        <taxon>Spermatophyta</taxon>
        <taxon>Magnoliopsida</taxon>
        <taxon>eudicotyledons</taxon>
        <taxon>Gunneridae</taxon>
        <taxon>Pentapetalae</taxon>
        <taxon>rosids</taxon>
        <taxon>malvids</taxon>
        <taxon>Sapindales</taxon>
        <taxon>Sapindaceae</taxon>
        <taxon>Hippocastanoideae</taxon>
        <taxon>Acereae</taxon>
        <taxon>Dipteronia</taxon>
    </lineage>
</organism>
<dbReference type="EMBL" id="JANJYJ010000001">
    <property type="protein sequence ID" value="KAK3230810.1"/>
    <property type="molecule type" value="Genomic_DNA"/>
</dbReference>
<comment type="caution">
    <text evidence="1">The sequence shown here is derived from an EMBL/GenBank/DDBJ whole genome shotgun (WGS) entry which is preliminary data.</text>
</comment>
<name>A0AAE0B7N9_9ROSI</name>
<protein>
    <submittedName>
        <fullName evidence="1">Uncharacterized protein</fullName>
    </submittedName>
</protein>
<gene>
    <name evidence="1" type="ORF">Dsin_002691</name>
</gene>